<feature type="transmembrane region" description="Helical" evidence="1">
    <location>
        <begin position="233"/>
        <end position="251"/>
    </location>
</feature>
<dbReference type="EMBL" id="JACHMO010000001">
    <property type="protein sequence ID" value="MBB5806017.1"/>
    <property type="molecule type" value="Genomic_DNA"/>
</dbReference>
<organism evidence="2 3">
    <name type="scientific">Saccharothrix ecbatanensis</name>
    <dbReference type="NCBI Taxonomy" id="1105145"/>
    <lineage>
        <taxon>Bacteria</taxon>
        <taxon>Bacillati</taxon>
        <taxon>Actinomycetota</taxon>
        <taxon>Actinomycetes</taxon>
        <taxon>Pseudonocardiales</taxon>
        <taxon>Pseudonocardiaceae</taxon>
        <taxon>Saccharothrix</taxon>
    </lineage>
</organism>
<feature type="transmembrane region" description="Helical" evidence="1">
    <location>
        <begin position="197"/>
        <end position="226"/>
    </location>
</feature>
<evidence type="ECO:0000256" key="1">
    <source>
        <dbReference type="SAM" id="Phobius"/>
    </source>
</evidence>
<evidence type="ECO:0000313" key="2">
    <source>
        <dbReference type="EMBL" id="MBB5806017.1"/>
    </source>
</evidence>
<protein>
    <submittedName>
        <fullName evidence="2">Uncharacterized protein</fullName>
    </submittedName>
</protein>
<feature type="transmembrane region" description="Helical" evidence="1">
    <location>
        <begin position="12"/>
        <end position="30"/>
    </location>
</feature>
<proteinExistence type="predicted"/>
<dbReference type="AlphaFoldDB" id="A0A7W9HPD6"/>
<keyword evidence="1" id="KW-0812">Transmembrane</keyword>
<accession>A0A7W9HPD6</accession>
<gene>
    <name evidence="2" type="ORF">F4560_005785</name>
</gene>
<feature type="transmembrane region" description="Helical" evidence="1">
    <location>
        <begin position="92"/>
        <end position="119"/>
    </location>
</feature>
<keyword evidence="1" id="KW-0472">Membrane</keyword>
<reference evidence="2 3" key="1">
    <citation type="submission" date="2020-08" db="EMBL/GenBank/DDBJ databases">
        <title>Sequencing the genomes of 1000 actinobacteria strains.</title>
        <authorList>
            <person name="Klenk H.-P."/>
        </authorList>
    </citation>
    <scope>NUCLEOTIDE SEQUENCE [LARGE SCALE GENOMIC DNA]</scope>
    <source>
        <strain evidence="2 3">DSM 45486</strain>
    </source>
</reference>
<name>A0A7W9HPD6_9PSEU</name>
<keyword evidence="3" id="KW-1185">Reference proteome</keyword>
<feature type="transmembrane region" description="Helical" evidence="1">
    <location>
        <begin position="159"/>
        <end position="177"/>
    </location>
</feature>
<dbReference type="Proteomes" id="UP000552097">
    <property type="component" value="Unassembled WGS sequence"/>
</dbReference>
<sequence length="447" mass="47647">MRILGIELKRTTALVVGVLIVLLTVGMLSWGPSTKVSTAWTRQWTTMAEWIRFMLLFSWPLTLGAGALQGLRDRRSGVDELFASTPRPRAQRVGWTLGALAFGVVAGYAVVFAVGAVQVSSATDYFHWGWLPVLLVGALSLVAAAWLGVGLGRLVPSPLVPPVVAAAGVALMTLGLGRTEDGFPLTVLLPSVPLPTTVYATVAGSVSASEAVWFTGVALAGFLLAALRRRRRWAVLPLLVAGAVVVPLMPATPEEARAADPVAAELVCAEQLCLTRAHERERAALAGPAREALRLLAKLPSPPTSVREVVVTKTDVVQLEGRGPEPTDAVWVDLDEFTYFRKTPPTSEQVTTYMLAGAGVRTCYGDYIPESVAREVAARTVMAAWLTGRLEPLPRYRAWLGGEIDALASQAWTALRALPEAEQTARVQAAREVQAACSGDALTTLTA</sequence>
<dbReference type="RefSeq" id="WP_184925070.1">
    <property type="nucleotide sequence ID" value="NZ_JACHMO010000001.1"/>
</dbReference>
<feature type="transmembrane region" description="Helical" evidence="1">
    <location>
        <begin position="125"/>
        <end position="147"/>
    </location>
</feature>
<evidence type="ECO:0000313" key="3">
    <source>
        <dbReference type="Proteomes" id="UP000552097"/>
    </source>
</evidence>
<feature type="transmembrane region" description="Helical" evidence="1">
    <location>
        <begin position="50"/>
        <end position="71"/>
    </location>
</feature>
<comment type="caution">
    <text evidence="2">The sequence shown here is derived from an EMBL/GenBank/DDBJ whole genome shotgun (WGS) entry which is preliminary data.</text>
</comment>
<keyword evidence="1" id="KW-1133">Transmembrane helix</keyword>